<keyword evidence="5" id="KW-1185">Reference proteome</keyword>
<dbReference type="Gene3D" id="3.40.50.150">
    <property type="entry name" value="Vaccinia Virus protein VP39"/>
    <property type="match status" value="1"/>
</dbReference>
<reference evidence="5" key="1">
    <citation type="journal article" date="2019" name="Int. J. Syst. Evol. Microbiol.">
        <title>The Global Catalogue of Microorganisms (GCM) 10K type strain sequencing project: providing services to taxonomists for standard genome sequencing and annotation.</title>
        <authorList>
            <consortium name="The Broad Institute Genomics Platform"/>
            <consortium name="The Broad Institute Genome Sequencing Center for Infectious Disease"/>
            <person name="Wu L."/>
            <person name="Ma J."/>
        </authorList>
    </citation>
    <scope>NUCLEOTIDE SEQUENCE [LARGE SCALE GENOMIC DNA]</scope>
    <source>
        <strain evidence="5">JCM 12165</strain>
    </source>
</reference>
<dbReference type="CDD" id="cd02440">
    <property type="entry name" value="AdoMet_MTases"/>
    <property type="match status" value="1"/>
</dbReference>
<dbReference type="PANTHER" id="PTHR43861:SF1">
    <property type="entry name" value="TRANS-ACONITATE 2-METHYLTRANSFERASE"/>
    <property type="match status" value="1"/>
</dbReference>
<dbReference type="PANTHER" id="PTHR43861">
    <property type="entry name" value="TRANS-ACONITATE 2-METHYLTRANSFERASE-RELATED"/>
    <property type="match status" value="1"/>
</dbReference>
<dbReference type="GO" id="GO:0032259">
    <property type="term" value="P:methylation"/>
    <property type="evidence" value="ECO:0007669"/>
    <property type="project" value="UniProtKB-KW"/>
</dbReference>
<comment type="caution">
    <text evidence="4">The sequence shown here is derived from an EMBL/GenBank/DDBJ whole genome shotgun (WGS) entry which is preliminary data.</text>
</comment>
<accession>A0ABV9P229</accession>
<evidence type="ECO:0000313" key="4">
    <source>
        <dbReference type="EMBL" id="MFC4738184.1"/>
    </source>
</evidence>
<evidence type="ECO:0000256" key="2">
    <source>
        <dbReference type="ARBA" id="ARBA00022679"/>
    </source>
</evidence>
<dbReference type="GO" id="GO:0008168">
    <property type="term" value="F:methyltransferase activity"/>
    <property type="evidence" value="ECO:0007669"/>
    <property type="project" value="UniProtKB-KW"/>
</dbReference>
<dbReference type="InterPro" id="IPR029063">
    <property type="entry name" value="SAM-dependent_MTases_sf"/>
</dbReference>
<dbReference type="InterPro" id="IPR041698">
    <property type="entry name" value="Methyltransf_25"/>
</dbReference>
<sequence length="243" mass="27892">MSDTHFAGLYDVLMEDAPYEDWMNYTVPRIKNEGAVLDLACGTGTFTLMLEEAGYHVSGADISDEMLAAAERKGRNEGKSTSFFKQDMRTVDGFSELDAVTLYCDGLNYLKHDEDVKQTFASVYRALKQNGVFLFDVHTPYKMEHVFDNQLYGENSESISYLWFCEPSDEPLSVTHLLTFFVRTQSGFYERMDEELYQRTYSPEVYKQWLEEAGFDQVQLSADFGSRPLEAEDDRCFIAAVKK</sequence>
<evidence type="ECO:0000256" key="1">
    <source>
        <dbReference type="ARBA" id="ARBA00022603"/>
    </source>
</evidence>
<gene>
    <name evidence="4" type="ORF">ACFO4L_16555</name>
</gene>
<keyword evidence="1 4" id="KW-0489">Methyltransferase</keyword>
<dbReference type="Pfam" id="PF13649">
    <property type="entry name" value="Methyltransf_25"/>
    <property type="match status" value="1"/>
</dbReference>
<protein>
    <submittedName>
        <fullName evidence="4">Class I SAM-dependent DNA methyltransferase</fullName>
    </submittedName>
</protein>
<dbReference type="Proteomes" id="UP001595896">
    <property type="component" value="Unassembled WGS sequence"/>
</dbReference>
<evidence type="ECO:0000259" key="3">
    <source>
        <dbReference type="Pfam" id="PF13649"/>
    </source>
</evidence>
<evidence type="ECO:0000313" key="5">
    <source>
        <dbReference type="Proteomes" id="UP001595896"/>
    </source>
</evidence>
<dbReference type="RefSeq" id="WP_377910772.1">
    <property type="nucleotide sequence ID" value="NZ_JBHSGK010000021.1"/>
</dbReference>
<proteinExistence type="predicted"/>
<keyword evidence="2" id="KW-0808">Transferase</keyword>
<dbReference type="EMBL" id="JBHSGK010000021">
    <property type="protein sequence ID" value="MFC4738184.1"/>
    <property type="molecule type" value="Genomic_DNA"/>
</dbReference>
<name>A0ABV9P229_9BACI</name>
<feature type="domain" description="Methyltransferase" evidence="3">
    <location>
        <begin position="36"/>
        <end position="131"/>
    </location>
</feature>
<organism evidence="4 5">
    <name type="scientific">Bacillus daqingensis</name>
    <dbReference type="NCBI Taxonomy" id="872396"/>
    <lineage>
        <taxon>Bacteria</taxon>
        <taxon>Bacillati</taxon>
        <taxon>Bacillota</taxon>
        <taxon>Bacilli</taxon>
        <taxon>Bacillales</taxon>
        <taxon>Bacillaceae</taxon>
        <taxon>Bacillus</taxon>
    </lineage>
</organism>
<dbReference type="Gene3D" id="2.20.25.110">
    <property type="entry name" value="S-adenosyl-L-methionine-dependent methyltransferases"/>
    <property type="match status" value="1"/>
</dbReference>
<dbReference type="SUPFAM" id="SSF53335">
    <property type="entry name" value="S-adenosyl-L-methionine-dependent methyltransferases"/>
    <property type="match status" value="1"/>
</dbReference>